<dbReference type="Proteomes" id="UP001148629">
    <property type="component" value="Unassembled WGS sequence"/>
</dbReference>
<proteinExistence type="predicted"/>
<evidence type="ECO:0000313" key="1">
    <source>
        <dbReference type="EMBL" id="KAJ3542303.1"/>
    </source>
</evidence>
<sequence>MISQANKYLLHSSKTTKVFTFSLALIIFFIFMLSAVSRYFKPAGKRKFKDGRSSRLPPGPRGHPIIGNLLRLNEGRHDPQHKFLGEIASFGEMTTLHLGSKTWIFLNSHRVVSEIIAKRGGMTSTRSPMPISSGLVSRDGRSLILPQESWTERRRVMHSLLSGSALKQYGQWQELESTQMMAEYALMPEKWYKHHYRYANSVIHRIALGERLGKSTKELADLQNCVTFFVGSIGSSIIDWFPDLAKLPKFMQPWRHHWQALGDWNYNVYNSWWAPVRAKVEEGTAPPSFVRDMLLNKETRYKGDDENCMYVAMQLIEAGSDTTREALNIMVMAMLEYPEPFRKARAEIDRLCGVGSQARLPVLSDLDDLRFICAIAKEVLRWRPIFILTPDHVASQDIEFEGYRFPAGTGFVINEIAVGNECENPDTFYPERWMNGHETDISHGLWQFGGGRRICVGYRLAQRSLFINMARLTQCIDFKADGPYNAKILNLESTEEPFPVKAIVRSPDYHKLIMTEATKAGVLDDAKIDRDRTRTRILILMMISLPREGFTIDFVVNMARITILNPLITIPLAISSYWLSIYDSSYECWAQLLEAVCPGVYYLSACSLLLHAHDFLNKHFNNNWTTDPHWDWEKEIVVITGGSSGIGAHLAQQLHARNPRTMIVIIDYVPLTWKPLEGAYTKFYQCDLSNSSQLRLVCQQIRDEVGHPTVLVNNAGICRGAAVCDGSYADVEITMRTNLLAPFLLVKEFGPDMQRRNHGHIVNISSMSAFLPPAKVADYAATKAGLISLHEALQLELKNAPRVRLSVVVLSFTRTPLFKGQTNQSNFLFPLLDVESVSEAIAKTLWDGYGKTIFMPGMMRYVAMMKGGPEWMWRLARESTDQTLTATMHDKNVPDKTTRQNYSQFACIGTGFSAICLGATLKRWYGIDDIQFFERYAELGGTWFANTYPGNYKMPWEKISLIVSGCACDVPSALYSFSFEPNPNWTRVLPLQDELWRYLKQVADKYRLTPKMSFGMNVEECEWIDQTKRWRLHVRHINTDNIFIHECQFLFAGAGQLVQPRELDVPGVEDFKGPIFHSSKWRADVELEDKKVVVFGNGCTAAQIVPSIVNRTKHLTQIIRAKHWILPPIDGAYTDALQKVFKYVPGSMALQRLIVFLAAENELRGFPMTRSAAQFRQSRRKQAEAYMKRAAPAKYHDMLIPDFEVGCKRRIFDSGYLDSLHSQNLTLTNTPAVEIVSNGVKTENGFIEADVIIMANGYITNKFLGGIEVVGKKETLNEHWGSFGGAEAYNCSAMSGFPNFFILLGPNAATGHTSAVMAAENSVNFAMRLIKPILEERLGTVELKPEAEKLYVDRIQLDLSNTVWNSGCQSWYIEGNPERGQTWNAMSYPYSQAYFWYRSVFPTWSDWEITGSKNNSIPAAVKVILAIGVLFSMTTAFFVGWKNLENERKA</sequence>
<gene>
    <name evidence="1" type="ORF">NM208_g4172</name>
</gene>
<reference evidence="1" key="1">
    <citation type="submission" date="2022-08" db="EMBL/GenBank/DDBJ databases">
        <title>Genome Sequence of Fusarium decemcellulare.</title>
        <authorList>
            <person name="Buettner E."/>
        </authorList>
    </citation>
    <scope>NUCLEOTIDE SEQUENCE</scope>
    <source>
        <strain evidence="1">Babe19</strain>
    </source>
</reference>
<comment type="caution">
    <text evidence="1">The sequence shown here is derived from an EMBL/GenBank/DDBJ whole genome shotgun (WGS) entry which is preliminary data.</text>
</comment>
<dbReference type="EMBL" id="JANRMS010000302">
    <property type="protein sequence ID" value="KAJ3542303.1"/>
    <property type="molecule type" value="Genomic_DNA"/>
</dbReference>
<evidence type="ECO:0000313" key="2">
    <source>
        <dbReference type="Proteomes" id="UP001148629"/>
    </source>
</evidence>
<accession>A0ACC1SLT4</accession>
<keyword evidence="2" id="KW-1185">Reference proteome</keyword>
<organism evidence="1 2">
    <name type="scientific">Fusarium decemcellulare</name>
    <dbReference type="NCBI Taxonomy" id="57161"/>
    <lineage>
        <taxon>Eukaryota</taxon>
        <taxon>Fungi</taxon>
        <taxon>Dikarya</taxon>
        <taxon>Ascomycota</taxon>
        <taxon>Pezizomycotina</taxon>
        <taxon>Sordariomycetes</taxon>
        <taxon>Hypocreomycetidae</taxon>
        <taxon>Hypocreales</taxon>
        <taxon>Nectriaceae</taxon>
        <taxon>Fusarium</taxon>
        <taxon>Fusarium decemcellulare species complex</taxon>
    </lineage>
</organism>
<name>A0ACC1SLT4_9HYPO</name>
<protein>
    <submittedName>
        <fullName evidence="1">Uncharacterized protein</fullName>
    </submittedName>
</protein>